<dbReference type="Gene3D" id="2.40.30.10">
    <property type="entry name" value="Translation factors"/>
    <property type="match status" value="1"/>
</dbReference>
<proteinExistence type="inferred from homology"/>
<dbReference type="InterPro" id="IPR039261">
    <property type="entry name" value="FNR_nucleotide-bd"/>
</dbReference>
<dbReference type="GO" id="GO:0046872">
    <property type="term" value="F:metal ion binding"/>
    <property type="evidence" value="ECO:0007669"/>
    <property type="project" value="UniProtKB-KW"/>
</dbReference>
<organism evidence="17 18">
    <name type="scientific">Paraburkholderia largidicola</name>
    <dbReference type="NCBI Taxonomy" id="3014751"/>
    <lineage>
        <taxon>Bacteria</taxon>
        <taxon>Pseudomonadati</taxon>
        <taxon>Pseudomonadota</taxon>
        <taxon>Betaproteobacteria</taxon>
        <taxon>Burkholderiales</taxon>
        <taxon>Burkholderiaceae</taxon>
        <taxon>Paraburkholderia</taxon>
    </lineage>
</organism>
<keyword evidence="6" id="KW-0285">Flavoprotein</keyword>
<dbReference type="PROSITE" id="PS51384">
    <property type="entry name" value="FAD_FR"/>
    <property type="match status" value="1"/>
</dbReference>
<accession>A0A7I8BWN5</accession>
<keyword evidence="17" id="KW-0614">Plasmid</keyword>
<evidence type="ECO:0000256" key="12">
    <source>
        <dbReference type="ARBA" id="ARBA00023004"/>
    </source>
</evidence>
<dbReference type="InterPro" id="IPR017927">
    <property type="entry name" value="FAD-bd_FR_type"/>
</dbReference>
<dbReference type="Pfam" id="PF00970">
    <property type="entry name" value="FAD_binding_6"/>
    <property type="match status" value="1"/>
</dbReference>
<evidence type="ECO:0000313" key="18">
    <source>
        <dbReference type="Proteomes" id="UP000510888"/>
    </source>
</evidence>
<dbReference type="GO" id="GO:0051537">
    <property type="term" value="F:2 iron, 2 sulfur cluster binding"/>
    <property type="evidence" value="ECO:0007669"/>
    <property type="project" value="UniProtKB-KW"/>
</dbReference>
<dbReference type="InterPro" id="IPR001433">
    <property type="entry name" value="OxRdtase_FAD/NAD-bd"/>
</dbReference>
<dbReference type="PANTHER" id="PTHR47354">
    <property type="entry name" value="NADH OXIDOREDUCTASE HCR"/>
    <property type="match status" value="1"/>
</dbReference>
<evidence type="ECO:0000256" key="10">
    <source>
        <dbReference type="ARBA" id="ARBA00022857"/>
    </source>
</evidence>
<keyword evidence="7" id="KW-0001">2Fe-2S</keyword>
<geneLocation type="plasmid" evidence="17 18">
    <name>PPGU16_p1</name>
</geneLocation>
<dbReference type="PANTHER" id="PTHR47354:SF5">
    <property type="entry name" value="PROTEIN RFBI"/>
    <property type="match status" value="1"/>
</dbReference>
<keyword evidence="9" id="KW-0274">FAD</keyword>
<evidence type="ECO:0000259" key="16">
    <source>
        <dbReference type="PROSITE" id="PS51384"/>
    </source>
</evidence>
<comment type="catalytic activity">
    <reaction evidence="14">
        <text>2 nitric oxide + NADH + 2 O2 = 2 nitrate + NAD(+) + H(+)</text>
        <dbReference type="Rhea" id="RHEA:19469"/>
        <dbReference type="ChEBI" id="CHEBI:15378"/>
        <dbReference type="ChEBI" id="CHEBI:15379"/>
        <dbReference type="ChEBI" id="CHEBI:16480"/>
        <dbReference type="ChEBI" id="CHEBI:17632"/>
        <dbReference type="ChEBI" id="CHEBI:57540"/>
        <dbReference type="ChEBI" id="CHEBI:57945"/>
        <dbReference type="EC" id="1.14.12.17"/>
    </reaction>
</comment>
<evidence type="ECO:0000256" key="13">
    <source>
        <dbReference type="ARBA" id="ARBA00023027"/>
    </source>
</evidence>
<keyword evidence="10" id="KW-0521">NADP</keyword>
<evidence type="ECO:0000256" key="3">
    <source>
        <dbReference type="ARBA" id="ARBA00006401"/>
    </source>
</evidence>
<dbReference type="EMBL" id="AP023176">
    <property type="protein sequence ID" value="BCF93217.1"/>
    <property type="molecule type" value="Genomic_DNA"/>
</dbReference>
<sequence length="386" mass="41935">MRVMDDPAALSASRAAPGFRRFRVTRRTQESASIVSFDLVPSDGEALTPFAAGQFVTVRLPLSPGERLLRTYSLSGDPADRTRWRISVKREAGSAAVPAGRGSSYLHQHVHVGDELELAGPSGAFVCGDDVARPVILMSGGVGLTPLVSMLHCLRAMDGAHARRVHFIHACENGAVHAFRDEVEAVAAAHPNVRVHFCYRLPSAEDRVLKNFDSEGLISKDTLQSLLPLDDYEVYLCGPPAFMQSSWKLLRSLGIARERIHYEFFGPATVLEEDAVEEPLSAQSREVIQEAAATVTTIRFRPQAEPVAWDAACGSLLEFAEKHGYEPAFSCRIGICNTCVTGLIDGKVEYTEEPLEPPSEGTVLLCCAKPVGSVTLALSDDARTFE</sequence>
<evidence type="ECO:0000256" key="4">
    <source>
        <dbReference type="ARBA" id="ARBA00012229"/>
    </source>
</evidence>
<feature type="domain" description="FAD-binding FR-type" evidence="16">
    <location>
        <begin position="17"/>
        <end position="128"/>
    </location>
</feature>
<keyword evidence="7" id="KW-0411">Iron-sulfur</keyword>
<evidence type="ECO:0000256" key="6">
    <source>
        <dbReference type="ARBA" id="ARBA00022630"/>
    </source>
</evidence>
<dbReference type="Gene3D" id="3.10.20.30">
    <property type="match status" value="1"/>
</dbReference>
<dbReference type="SUPFAM" id="SSF63380">
    <property type="entry name" value="Riboflavin synthase domain-like"/>
    <property type="match status" value="1"/>
</dbReference>
<evidence type="ECO:0000256" key="15">
    <source>
        <dbReference type="ARBA" id="ARBA00049433"/>
    </source>
</evidence>
<dbReference type="RefSeq" id="WP_180726685.1">
    <property type="nucleotide sequence ID" value="NZ_AP023176.1"/>
</dbReference>
<comment type="catalytic activity">
    <reaction evidence="15">
        <text>2 nitric oxide + NADPH + 2 O2 = 2 nitrate + NADP(+) + H(+)</text>
        <dbReference type="Rhea" id="RHEA:19465"/>
        <dbReference type="ChEBI" id="CHEBI:15378"/>
        <dbReference type="ChEBI" id="CHEBI:15379"/>
        <dbReference type="ChEBI" id="CHEBI:16480"/>
        <dbReference type="ChEBI" id="CHEBI:17632"/>
        <dbReference type="ChEBI" id="CHEBI:57783"/>
        <dbReference type="ChEBI" id="CHEBI:58349"/>
        <dbReference type="EC" id="1.14.12.17"/>
    </reaction>
</comment>
<dbReference type="AlphaFoldDB" id="A0A7I8BWN5"/>
<dbReference type="InterPro" id="IPR050415">
    <property type="entry name" value="MRET"/>
</dbReference>
<evidence type="ECO:0000256" key="14">
    <source>
        <dbReference type="ARBA" id="ARBA00048649"/>
    </source>
</evidence>
<dbReference type="EC" id="1.14.12.17" evidence="4"/>
<dbReference type="InterPro" id="IPR012675">
    <property type="entry name" value="Beta-grasp_dom_sf"/>
</dbReference>
<dbReference type="Pfam" id="PF00175">
    <property type="entry name" value="NAD_binding_1"/>
    <property type="match status" value="1"/>
</dbReference>
<gene>
    <name evidence="17" type="ORF">PPGU16_62840</name>
</gene>
<evidence type="ECO:0000256" key="11">
    <source>
        <dbReference type="ARBA" id="ARBA00023002"/>
    </source>
</evidence>
<keyword evidence="13" id="KW-0520">NAD</keyword>
<dbReference type="InterPro" id="IPR036010">
    <property type="entry name" value="2Fe-2S_ferredoxin-like_sf"/>
</dbReference>
<keyword evidence="18" id="KW-1185">Reference proteome</keyword>
<protein>
    <recommendedName>
        <fullName evidence="4">nitric oxide dioxygenase</fullName>
        <ecNumber evidence="4">1.14.12.17</ecNumber>
    </recommendedName>
</protein>
<dbReference type="CDD" id="cd06184">
    <property type="entry name" value="flavohem_like_fad_nad_binding"/>
    <property type="match status" value="1"/>
</dbReference>
<dbReference type="GO" id="GO:0008941">
    <property type="term" value="F:nitric oxide dioxygenase NAD(P)H activity"/>
    <property type="evidence" value="ECO:0007669"/>
    <property type="project" value="UniProtKB-EC"/>
</dbReference>
<dbReference type="SUPFAM" id="SSF52343">
    <property type="entry name" value="Ferredoxin reductase-like, C-terminal NADP-linked domain"/>
    <property type="match status" value="1"/>
</dbReference>
<comment type="cofactor">
    <cofactor evidence="1">
        <name>heme b</name>
        <dbReference type="ChEBI" id="CHEBI:60344"/>
    </cofactor>
</comment>
<keyword evidence="12" id="KW-0408">Iron</keyword>
<keyword evidence="5" id="KW-0349">Heme</keyword>
<dbReference type="KEGG" id="plad:PPGU16_62840"/>
<dbReference type="FunFam" id="3.40.50.80:FF:000010">
    <property type="entry name" value="Flavohemoprotein"/>
    <property type="match status" value="1"/>
</dbReference>
<dbReference type="InterPro" id="IPR008333">
    <property type="entry name" value="Cbr1-like_FAD-bd_dom"/>
</dbReference>
<dbReference type="PRINTS" id="PR00406">
    <property type="entry name" value="CYTB5RDTASE"/>
</dbReference>
<evidence type="ECO:0000256" key="2">
    <source>
        <dbReference type="ARBA" id="ARBA00001974"/>
    </source>
</evidence>
<evidence type="ECO:0000256" key="8">
    <source>
        <dbReference type="ARBA" id="ARBA00022723"/>
    </source>
</evidence>
<name>A0A7I8BWN5_9BURK</name>
<evidence type="ECO:0000256" key="9">
    <source>
        <dbReference type="ARBA" id="ARBA00022827"/>
    </source>
</evidence>
<keyword evidence="8" id="KW-0479">Metal-binding</keyword>
<comment type="similarity">
    <text evidence="3">In the C-terminal section; belongs to the flavoprotein pyridine nucleotide cytochrome reductase family.</text>
</comment>
<dbReference type="Pfam" id="PF00111">
    <property type="entry name" value="Fer2"/>
    <property type="match status" value="1"/>
</dbReference>
<dbReference type="SUPFAM" id="SSF54292">
    <property type="entry name" value="2Fe-2S ferredoxin-like"/>
    <property type="match status" value="1"/>
</dbReference>
<dbReference type="InterPro" id="IPR017938">
    <property type="entry name" value="Riboflavin_synthase-like_b-brl"/>
</dbReference>
<comment type="cofactor">
    <cofactor evidence="2">
        <name>FAD</name>
        <dbReference type="ChEBI" id="CHEBI:57692"/>
    </cofactor>
</comment>
<evidence type="ECO:0000256" key="1">
    <source>
        <dbReference type="ARBA" id="ARBA00001970"/>
    </source>
</evidence>
<evidence type="ECO:0000256" key="5">
    <source>
        <dbReference type="ARBA" id="ARBA00022617"/>
    </source>
</evidence>
<dbReference type="CDD" id="cd00207">
    <property type="entry name" value="fer2"/>
    <property type="match status" value="1"/>
</dbReference>
<keyword evidence="11" id="KW-0560">Oxidoreductase</keyword>
<evidence type="ECO:0000313" key="17">
    <source>
        <dbReference type="EMBL" id="BCF93217.1"/>
    </source>
</evidence>
<evidence type="ECO:0000256" key="7">
    <source>
        <dbReference type="ARBA" id="ARBA00022714"/>
    </source>
</evidence>
<dbReference type="Proteomes" id="UP000510888">
    <property type="component" value="Plasmid PPGU16_p1"/>
</dbReference>
<dbReference type="InterPro" id="IPR001041">
    <property type="entry name" value="2Fe-2S_ferredoxin-type"/>
</dbReference>
<dbReference type="Gene3D" id="3.40.50.80">
    <property type="entry name" value="Nucleotide-binding domain of ferredoxin-NADP reductase (FNR) module"/>
    <property type="match status" value="1"/>
</dbReference>
<reference evidence="17 18" key="1">
    <citation type="journal article" date="2020" name="Genes (Basel)">
        <title>Genomic Comparison of Insect Gut Symbionts from Divergent Burkholderia Subclades.</title>
        <authorList>
            <person name="Takeshita K."/>
            <person name="Kikuchi Y."/>
        </authorList>
    </citation>
    <scope>NUCLEOTIDE SEQUENCE [LARGE SCALE GENOMIC DNA]</scope>
    <source>
        <strain evidence="17 18">PGU16</strain>
        <plasmid evidence="17 18">PPGU16_p1</plasmid>
    </source>
</reference>